<dbReference type="InterPro" id="IPR015946">
    <property type="entry name" value="KH_dom-like_a/b"/>
</dbReference>
<evidence type="ECO:0000256" key="3">
    <source>
        <dbReference type="ARBA" id="ARBA00022884"/>
    </source>
</evidence>
<dbReference type="GeneID" id="56083919"/>
<protein>
    <recommendedName>
        <fullName evidence="6">Probable transcription termination protein NusA</fullName>
    </recommendedName>
</protein>
<dbReference type="PANTHER" id="PTHR22648:SF0">
    <property type="entry name" value="TRANSCRIPTION TERMINATION_ANTITERMINATION PROTEIN NUSA"/>
    <property type="match status" value="1"/>
</dbReference>
<dbReference type="PANTHER" id="PTHR22648">
    <property type="entry name" value="TRANSCRIPTION TERMINATION FACTOR NUSA"/>
    <property type="match status" value="1"/>
</dbReference>
<dbReference type="SUPFAM" id="SSF54814">
    <property type="entry name" value="Prokaryotic type KH domain (KH-domain type II)"/>
    <property type="match status" value="2"/>
</dbReference>
<reference evidence="9 10" key="1">
    <citation type="submission" date="2020-07" db="EMBL/GenBank/DDBJ databases">
        <title>Halosimplex litoreum sp. nov. and Halosimplex rubrum sp. nov., isolated from different salt environments.</title>
        <authorList>
            <person name="Cui H."/>
        </authorList>
    </citation>
    <scope>NUCLEOTIDE SEQUENCE [LARGE SCALE GENOMIC DNA]</scope>
    <source>
        <strain evidence="9 10">R2</strain>
    </source>
</reference>
<dbReference type="InterPro" id="IPR058582">
    <property type="entry name" value="KH_NusA_2nd"/>
</dbReference>
<dbReference type="GO" id="GO:0006353">
    <property type="term" value="P:DNA-templated transcription termination"/>
    <property type="evidence" value="ECO:0007669"/>
    <property type="project" value="UniProtKB-UniRule"/>
</dbReference>
<feature type="domain" description="KH type-2" evidence="7">
    <location>
        <begin position="14"/>
        <end position="72"/>
    </location>
</feature>
<evidence type="ECO:0000256" key="5">
    <source>
        <dbReference type="ARBA" id="ARBA00023163"/>
    </source>
</evidence>
<evidence type="ECO:0000313" key="10">
    <source>
        <dbReference type="Proteomes" id="UP000509346"/>
    </source>
</evidence>
<sequence>MTVTLSDEAMRLIALFEDETGATARDCVVDEEYDRLVFLVAAGEMGEAIGPGGQHVQQVEEQLDREIKLVEDAPTAEDFVASALSPAAVYNVTISENDDRVAYAEVADEDRGAAIGKGGRNIDAARELAARHFDVDEIELT</sequence>
<name>A0A7D5SW86_9EURY</name>
<comment type="function">
    <text evidence="6">Participates in transcription termination.</text>
</comment>
<keyword evidence="4 6" id="KW-0805">Transcription regulation</keyword>
<evidence type="ECO:0000256" key="1">
    <source>
        <dbReference type="ARBA" id="ARBA00022472"/>
    </source>
</evidence>
<keyword evidence="10" id="KW-1185">Reference proteome</keyword>
<dbReference type="InterPro" id="IPR004044">
    <property type="entry name" value="KH_dom_type_2"/>
</dbReference>
<comment type="similarity">
    <text evidence="6">Belongs to the NusA family.</text>
</comment>
<dbReference type="AlphaFoldDB" id="A0A7D5SW86"/>
<evidence type="ECO:0000313" key="9">
    <source>
        <dbReference type="EMBL" id="QLH82847.1"/>
    </source>
</evidence>
<dbReference type="GO" id="GO:0003723">
    <property type="term" value="F:RNA binding"/>
    <property type="evidence" value="ECO:0007669"/>
    <property type="project" value="UniProtKB-KW"/>
</dbReference>
<dbReference type="Pfam" id="PF07650">
    <property type="entry name" value="KH_2"/>
    <property type="match status" value="1"/>
</dbReference>
<dbReference type="GO" id="GO:0031564">
    <property type="term" value="P:transcription antitermination"/>
    <property type="evidence" value="ECO:0007669"/>
    <property type="project" value="InterPro"/>
</dbReference>
<dbReference type="Gene3D" id="3.30.300.20">
    <property type="match status" value="2"/>
</dbReference>
<dbReference type="Pfam" id="PF26594">
    <property type="entry name" value="KH_NusA_2nd"/>
    <property type="match status" value="1"/>
</dbReference>
<accession>A0A7D5SW86</accession>
<dbReference type="EMBL" id="CP058909">
    <property type="protein sequence ID" value="QLH82847.1"/>
    <property type="molecule type" value="Genomic_DNA"/>
</dbReference>
<keyword evidence="3" id="KW-0694">RNA-binding</keyword>
<keyword evidence="2 6" id="KW-0963">Cytoplasm</keyword>
<dbReference type="CDD" id="cd22530">
    <property type="entry name" value="KH-II_NusA_arch_rpt1"/>
    <property type="match status" value="1"/>
</dbReference>
<dbReference type="InterPro" id="IPR009019">
    <property type="entry name" value="KH_sf_prok-type"/>
</dbReference>
<dbReference type="NCBIfam" id="TIGR01952">
    <property type="entry name" value="nusA_arch"/>
    <property type="match status" value="1"/>
</dbReference>
<dbReference type="HAMAP" id="MF_00945_A">
    <property type="entry name" value="NusA_A"/>
    <property type="match status" value="1"/>
</dbReference>
<evidence type="ECO:0000256" key="2">
    <source>
        <dbReference type="ARBA" id="ARBA00022490"/>
    </source>
</evidence>
<evidence type="ECO:0000259" key="7">
    <source>
        <dbReference type="Pfam" id="PF07650"/>
    </source>
</evidence>
<comment type="subcellular location">
    <subcellularLocation>
        <location evidence="6">Cytoplasm</location>
    </subcellularLocation>
</comment>
<dbReference type="OrthoDB" id="4116at2157"/>
<dbReference type="GO" id="GO:0005829">
    <property type="term" value="C:cytosol"/>
    <property type="evidence" value="ECO:0007669"/>
    <property type="project" value="TreeGrafter"/>
</dbReference>
<dbReference type="RefSeq" id="WP_179917914.1">
    <property type="nucleotide sequence ID" value="NZ_CP058909.1"/>
</dbReference>
<evidence type="ECO:0000256" key="4">
    <source>
        <dbReference type="ARBA" id="ARBA00023015"/>
    </source>
</evidence>
<dbReference type="InterPro" id="IPR010212">
    <property type="entry name" value="NusA_arc"/>
</dbReference>
<keyword evidence="5 6" id="KW-0804">Transcription</keyword>
<dbReference type="KEGG" id="hpel:HZS54_14980"/>
<organism evidence="9 10">
    <name type="scientific">Halosimplex pelagicum</name>
    <dbReference type="NCBI Taxonomy" id="869886"/>
    <lineage>
        <taxon>Archaea</taxon>
        <taxon>Methanobacteriati</taxon>
        <taxon>Methanobacteriota</taxon>
        <taxon>Stenosarchaea group</taxon>
        <taxon>Halobacteria</taxon>
        <taxon>Halobacteriales</taxon>
        <taxon>Haloarculaceae</taxon>
        <taxon>Halosimplex</taxon>
    </lineage>
</organism>
<dbReference type="Proteomes" id="UP000509346">
    <property type="component" value="Chromosome"/>
</dbReference>
<evidence type="ECO:0000259" key="8">
    <source>
        <dbReference type="Pfam" id="PF26594"/>
    </source>
</evidence>
<gene>
    <name evidence="6" type="primary">nusA</name>
    <name evidence="9" type="ORF">HZS54_14980</name>
</gene>
<keyword evidence="1 6" id="KW-0806">Transcription termination</keyword>
<dbReference type="InterPro" id="IPR030842">
    <property type="entry name" value="TF_NusA_bacterial"/>
</dbReference>
<feature type="domain" description="NusA-like second KH" evidence="8">
    <location>
        <begin position="77"/>
        <end position="139"/>
    </location>
</feature>
<dbReference type="CDD" id="cd22531">
    <property type="entry name" value="KH-II_NusA_arch_rpt2"/>
    <property type="match status" value="1"/>
</dbReference>
<proteinExistence type="inferred from homology"/>
<evidence type="ECO:0000256" key="6">
    <source>
        <dbReference type="HAMAP-Rule" id="MF_00945"/>
    </source>
</evidence>